<dbReference type="GO" id="GO:0016020">
    <property type="term" value="C:membrane"/>
    <property type="evidence" value="ECO:0007669"/>
    <property type="project" value="InterPro"/>
</dbReference>
<gene>
    <name evidence="3" type="ORF">HPB48_014975</name>
</gene>
<dbReference type="GO" id="GO:0008381">
    <property type="term" value="F:mechanosensitive monoatomic ion channel activity"/>
    <property type="evidence" value="ECO:0007669"/>
    <property type="project" value="InterPro"/>
</dbReference>
<feature type="transmembrane region" description="Helical" evidence="1">
    <location>
        <begin position="52"/>
        <end position="71"/>
    </location>
</feature>
<dbReference type="InterPro" id="IPR027272">
    <property type="entry name" value="Piezo"/>
</dbReference>
<dbReference type="EMBL" id="JABSTR010000001">
    <property type="protein sequence ID" value="KAH9362036.1"/>
    <property type="molecule type" value="Genomic_DNA"/>
</dbReference>
<keyword evidence="1" id="KW-0472">Membrane</keyword>
<dbReference type="InterPro" id="IPR056769">
    <property type="entry name" value="Piezo_TM1-24"/>
</dbReference>
<feature type="domain" description="Piezo TM1-24" evidence="2">
    <location>
        <begin position="92"/>
        <end position="192"/>
    </location>
</feature>
<feature type="transmembrane region" description="Helical" evidence="1">
    <location>
        <begin position="154"/>
        <end position="172"/>
    </location>
</feature>
<dbReference type="Proteomes" id="UP000821853">
    <property type="component" value="Chromosome 1"/>
</dbReference>
<evidence type="ECO:0000259" key="2">
    <source>
        <dbReference type="Pfam" id="PF24871"/>
    </source>
</evidence>
<name>A0A9J6FJG2_HAELO</name>
<dbReference type="OrthoDB" id="303066at2759"/>
<evidence type="ECO:0000256" key="1">
    <source>
        <dbReference type="SAM" id="Phobius"/>
    </source>
</evidence>
<dbReference type="VEuPathDB" id="VectorBase:HLOH_041488"/>
<evidence type="ECO:0000313" key="4">
    <source>
        <dbReference type="Proteomes" id="UP000821853"/>
    </source>
</evidence>
<feature type="transmembrane region" description="Helical" evidence="1">
    <location>
        <begin position="12"/>
        <end position="32"/>
    </location>
</feature>
<dbReference type="PANTHER" id="PTHR47049">
    <property type="entry name" value="PIEZO-TYPE MECHANOSENSITIVE ION CHANNEL HOMOLOG"/>
    <property type="match status" value="1"/>
</dbReference>
<dbReference type="AlphaFoldDB" id="A0A9J6FJG2"/>
<keyword evidence="1" id="KW-0812">Transmembrane</keyword>
<keyword evidence="4" id="KW-1185">Reference proteome</keyword>
<organism evidence="3 4">
    <name type="scientific">Haemaphysalis longicornis</name>
    <name type="common">Bush tick</name>
    <dbReference type="NCBI Taxonomy" id="44386"/>
    <lineage>
        <taxon>Eukaryota</taxon>
        <taxon>Metazoa</taxon>
        <taxon>Ecdysozoa</taxon>
        <taxon>Arthropoda</taxon>
        <taxon>Chelicerata</taxon>
        <taxon>Arachnida</taxon>
        <taxon>Acari</taxon>
        <taxon>Parasitiformes</taxon>
        <taxon>Ixodida</taxon>
        <taxon>Ixodoidea</taxon>
        <taxon>Ixodidae</taxon>
        <taxon>Haemaphysalinae</taxon>
        <taxon>Haemaphysalis</taxon>
    </lineage>
</organism>
<dbReference type="PANTHER" id="PTHR47049:SF2">
    <property type="entry name" value="PIEZO-TYPE MECHANOSENSITIVE ION CHANNEL HOMOLOG"/>
    <property type="match status" value="1"/>
</dbReference>
<comment type="caution">
    <text evidence="3">The sequence shown here is derived from an EMBL/GenBank/DDBJ whole genome shotgun (WGS) entry which is preliminary data.</text>
</comment>
<protein>
    <recommendedName>
        <fullName evidence="2">Piezo TM1-24 domain-containing protein</fullName>
    </recommendedName>
</protein>
<dbReference type="Pfam" id="PF24871">
    <property type="entry name" value="Piezo_TM1-24"/>
    <property type="match status" value="1"/>
</dbReference>
<accession>A0A9J6FJG2</accession>
<evidence type="ECO:0000313" key="3">
    <source>
        <dbReference type="EMBL" id="KAH9362036.1"/>
    </source>
</evidence>
<proteinExistence type="predicted"/>
<sequence length="197" mass="21653">MGTKLFLIAAVLFRYNIFSFVYLLLLLVNPLVPGPTYRNSNADGIKAPEALRLLGLDFVVLFVGTFSLVVCEKLATPEDTPRSSSGGVVGGGVRRRRHTIVLLLGEGLVLVLMAASGILYASLTSLAYFVCFLWSATTLGMHRPLGTLYRVMRTLLLIYSALHLMALYVYQLDYIQEFVPPSSLQARCLSSSPCSRL</sequence>
<reference evidence="3 4" key="1">
    <citation type="journal article" date="2020" name="Cell">
        <title>Large-Scale Comparative Analyses of Tick Genomes Elucidate Their Genetic Diversity and Vector Capacities.</title>
        <authorList>
            <consortium name="Tick Genome and Microbiome Consortium (TIGMIC)"/>
            <person name="Jia N."/>
            <person name="Wang J."/>
            <person name="Shi W."/>
            <person name="Du L."/>
            <person name="Sun Y."/>
            <person name="Zhan W."/>
            <person name="Jiang J.F."/>
            <person name="Wang Q."/>
            <person name="Zhang B."/>
            <person name="Ji P."/>
            <person name="Bell-Sakyi L."/>
            <person name="Cui X.M."/>
            <person name="Yuan T.T."/>
            <person name="Jiang B.G."/>
            <person name="Yang W.F."/>
            <person name="Lam T.T."/>
            <person name="Chang Q.C."/>
            <person name="Ding S.J."/>
            <person name="Wang X.J."/>
            <person name="Zhu J.G."/>
            <person name="Ruan X.D."/>
            <person name="Zhao L."/>
            <person name="Wei J.T."/>
            <person name="Ye R.Z."/>
            <person name="Que T.C."/>
            <person name="Du C.H."/>
            <person name="Zhou Y.H."/>
            <person name="Cheng J.X."/>
            <person name="Dai P.F."/>
            <person name="Guo W.B."/>
            <person name="Han X.H."/>
            <person name="Huang E.J."/>
            <person name="Li L.F."/>
            <person name="Wei W."/>
            <person name="Gao Y.C."/>
            <person name="Liu J.Z."/>
            <person name="Shao H.Z."/>
            <person name="Wang X."/>
            <person name="Wang C.C."/>
            <person name="Yang T.C."/>
            <person name="Huo Q.B."/>
            <person name="Li W."/>
            <person name="Chen H.Y."/>
            <person name="Chen S.E."/>
            <person name="Zhou L.G."/>
            <person name="Ni X.B."/>
            <person name="Tian J.H."/>
            <person name="Sheng Y."/>
            <person name="Liu T."/>
            <person name="Pan Y.S."/>
            <person name="Xia L.Y."/>
            <person name="Li J."/>
            <person name="Zhao F."/>
            <person name="Cao W.C."/>
        </authorList>
    </citation>
    <scope>NUCLEOTIDE SEQUENCE [LARGE SCALE GENOMIC DNA]</scope>
    <source>
        <strain evidence="3">HaeL-2018</strain>
    </source>
</reference>
<keyword evidence="1" id="KW-1133">Transmembrane helix</keyword>